<organism evidence="10 11">
    <name type="scientific">Plectonema radiosum NIES-515</name>
    <dbReference type="NCBI Taxonomy" id="2986073"/>
    <lineage>
        <taxon>Bacteria</taxon>
        <taxon>Bacillati</taxon>
        <taxon>Cyanobacteriota</taxon>
        <taxon>Cyanophyceae</taxon>
        <taxon>Oscillatoriophycideae</taxon>
        <taxon>Oscillatoriales</taxon>
        <taxon>Microcoleaceae</taxon>
        <taxon>Plectonema</taxon>
    </lineage>
</organism>
<evidence type="ECO:0000256" key="8">
    <source>
        <dbReference type="ARBA" id="ARBA00034078"/>
    </source>
</evidence>
<sequence>MAIYKVRLINSAIGLDRTIEVPQDQYILDIAEDIGIRLPSGCKQGECSVCVAKLISGKVEQSEQKFLRQQEIQAGYTITCVAYPLSDCTLETHQEQVLYKSSLYFQSDATSDDTSKNI</sequence>
<dbReference type="InterPro" id="IPR006058">
    <property type="entry name" value="2Fe2S_fd_BS"/>
</dbReference>
<evidence type="ECO:0000256" key="3">
    <source>
        <dbReference type="ARBA" id="ARBA00022714"/>
    </source>
</evidence>
<dbReference type="CDD" id="cd00207">
    <property type="entry name" value="fer2"/>
    <property type="match status" value="1"/>
</dbReference>
<dbReference type="NCBIfam" id="TIGR02008">
    <property type="entry name" value="fdx_plant"/>
    <property type="match status" value="1"/>
</dbReference>
<dbReference type="Gene3D" id="3.10.20.30">
    <property type="match status" value="1"/>
</dbReference>
<dbReference type="EMBL" id="JAOWRF010000104">
    <property type="protein sequence ID" value="MCV3213194.1"/>
    <property type="molecule type" value="Genomic_DNA"/>
</dbReference>
<dbReference type="InterPro" id="IPR012675">
    <property type="entry name" value="Beta-grasp_dom_sf"/>
</dbReference>
<keyword evidence="5" id="KW-0249">Electron transport</keyword>
<dbReference type="PROSITE" id="PS51085">
    <property type="entry name" value="2FE2S_FER_2"/>
    <property type="match status" value="1"/>
</dbReference>
<keyword evidence="2" id="KW-0813">Transport</keyword>
<evidence type="ECO:0000313" key="11">
    <source>
        <dbReference type="Proteomes" id="UP001526143"/>
    </source>
</evidence>
<evidence type="ECO:0000256" key="1">
    <source>
        <dbReference type="ARBA" id="ARBA00007874"/>
    </source>
</evidence>
<dbReference type="PROSITE" id="PS00197">
    <property type="entry name" value="2FE2S_FER_1"/>
    <property type="match status" value="1"/>
</dbReference>
<dbReference type="SUPFAM" id="SSF54292">
    <property type="entry name" value="2Fe-2S ferredoxin-like"/>
    <property type="match status" value="1"/>
</dbReference>
<dbReference type="PANTHER" id="PTHR43112">
    <property type="entry name" value="FERREDOXIN"/>
    <property type="match status" value="1"/>
</dbReference>
<evidence type="ECO:0000313" key="10">
    <source>
        <dbReference type="EMBL" id="MCV3213194.1"/>
    </source>
</evidence>
<keyword evidence="4" id="KW-0479">Metal-binding</keyword>
<protein>
    <submittedName>
        <fullName evidence="10">2Fe-2S iron-sulfur cluster-binding protein</fullName>
    </submittedName>
</protein>
<evidence type="ECO:0000256" key="7">
    <source>
        <dbReference type="ARBA" id="ARBA00023014"/>
    </source>
</evidence>
<evidence type="ECO:0000256" key="2">
    <source>
        <dbReference type="ARBA" id="ARBA00022448"/>
    </source>
</evidence>
<dbReference type="Pfam" id="PF00111">
    <property type="entry name" value="Fer2"/>
    <property type="match status" value="1"/>
</dbReference>
<dbReference type="InterPro" id="IPR001041">
    <property type="entry name" value="2Fe-2S_ferredoxin-type"/>
</dbReference>
<comment type="caution">
    <text evidence="10">The sequence shown here is derived from an EMBL/GenBank/DDBJ whole genome shotgun (WGS) entry which is preliminary data.</text>
</comment>
<dbReference type="PANTHER" id="PTHR43112:SF3">
    <property type="entry name" value="FERREDOXIN-2, CHLOROPLASTIC"/>
    <property type="match status" value="1"/>
</dbReference>
<proteinExistence type="inferred from homology"/>
<reference evidence="10 11" key="1">
    <citation type="submission" date="2022-10" db="EMBL/GenBank/DDBJ databases">
        <title>Identification of biosynthetic pathway for the production of the potent trypsin inhibitor radiosumin.</title>
        <authorList>
            <person name="Fewer D.P."/>
            <person name="Delbaje E."/>
            <person name="Ouyang X."/>
            <person name="Agostino P.D."/>
            <person name="Wahlsten M."/>
            <person name="Jokela J."/>
            <person name="Permi P."/>
            <person name="Haapaniemi E."/>
            <person name="Koistinen H."/>
        </authorList>
    </citation>
    <scope>NUCLEOTIDE SEQUENCE [LARGE SCALE GENOMIC DNA]</scope>
    <source>
        <strain evidence="10 11">NIES-515</strain>
    </source>
</reference>
<dbReference type="InterPro" id="IPR036010">
    <property type="entry name" value="2Fe-2S_ferredoxin-like_sf"/>
</dbReference>
<dbReference type="InterPro" id="IPR010241">
    <property type="entry name" value="Fd_pln"/>
</dbReference>
<keyword evidence="7" id="KW-0411">Iron-sulfur</keyword>
<comment type="cofactor">
    <cofactor evidence="8">
        <name>[2Fe-2S] cluster</name>
        <dbReference type="ChEBI" id="CHEBI:190135"/>
    </cofactor>
</comment>
<keyword evidence="11" id="KW-1185">Reference proteome</keyword>
<evidence type="ECO:0000256" key="5">
    <source>
        <dbReference type="ARBA" id="ARBA00022982"/>
    </source>
</evidence>
<dbReference type="Proteomes" id="UP001526143">
    <property type="component" value="Unassembled WGS sequence"/>
</dbReference>
<evidence type="ECO:0000256" key="4">
    <source>
        <dbReference type="ARBA" id="ARBA00022723"/>
    </source>
</evidence>
<comment type="similarity">
    <text evidence="1">Belongs to the 2Fe2S plant-type ferredoxin family.</text>
</comment>
<evidence type="ECO:0000259" key="9">
    <source>
        <dbReference type="PROSITE" id="PS51085"/>
    </source>
</evidence>
<keyword evidence="6" id="KW-0408">Iron</keyword>
<feature type="domain" description="2Fe-2S ferredoxin-type" evidence="9">
    <location>
        <begin position="4"/>
        <end position="96"/>
    </location>
</feature>
<gene>
    <name evidence="10" type="ORF">OGM63_06595</name>
</gene>
<evidence type="ECO:0000256" key="6">
    <source>
        <dbReference type="ARBA" id="ARBA00023004"/>
    </source>
</evidence>
<name>A0ABT3AVN5_9CYAN</name>
<dbReference type="RefSeq" id="WP_263744702.1">
    <property type="nucleotide sequence ID" value="NZ_JAOWRF010000104.1"/>
</dbReference>
<keyword evidence="3" id="KW-0001">2Fe-2S</keyword>
<accession>A0ABT3AVN5</accession>